<feature type="non-terminal residue" evidence="1">
    <location>
        <position position="1"/>
    </location>
</feature>
<name>A0A0F8ZQJ0_9ZZZZ</name>
<dbReference type="AlphaFoldDB" id="A0A0F8ZQJ0"/>
<sequence>IKLSFMLNRKLKRLGLSSSDLNKHERGDNISIDRSITSDTKSVKPSIEKRERITFSPTLIQQIEEEAIIEESNNIIQTETKSPDRPMKTIRSKKTKKIPKSINLENARSIDISSEQSDEIKFSDEVVSLISELCNKAIETAEDTSPTDLLISIFAKVIYPEVINQKPEITDLKLIEIFNFRGLHYMKNVGELQDKIIKHLA</sequence>
<reference evidence="1" key="1">
    <citation type="journal article" date="2015" name="Nature">
        <title>Complex archaea that bridge the gap between prokaryotes and eukaryotes.</title>
        <authorList>
            <person name="Spang A."/>
            <person name="Saw J.H."/>
            <person name="Jorgensen S.L."/>
            <person name="Zaremba-Niedzwiedzka K."/>
            <person name="Martijn J."/>
            <person name="Lind A.E."/>
            <person name="van Eijk R."/>
            <person name="Schleper C."/>
            <person name="Guy L."/>
            <person name="Ettema T.J."/>
        </authorList>
    </citation>
    <scope>NUCLEOTIDE SEQUENCE</scope>
</reference>
<organism evidence="1">
    <name type="scientific">marine sediment metagenome</name>
    <dbReference type="NCBI Taxonomy" id="412755"/>
    <lineage>
        <taxon>unclassified sequences</taxon>
        <taxon>metagenomes</taxon>
        <taxon>ecological metagenomes</taxon>
    </lineage>
</organism>
<evidence type="ECO:0000313" key="1">
    <source>
        <dbReference type="EMBL" id="KKK62161.1"/>
    </source>
</evidence>
<comment type="caution">
    <text evidence="1">The sequence shown here is derived from an EMBL/GenBank/DDBJ whole genome shotgun (WGS) entry which is preliminary data.</text>
</comment>
<dbReference type="EMBL" id="LAZR01062131">
    <property type="protein sequence ID" value="KKK62161.1"/>
    <property type="molecule type" value="Genomic_DNA"/>
</dbReference>
<accession>A0A0F8ZQJ0</accession>
<gene>
    <name evidence="1" type="ORF">LCGC14_3007090</name>
</gene>
<proteinExistence type="predicted"/>
<protein>
    <submittedName>
        <fullName evidence="1">Uncharacterized protein</fullName>
    </submittedName>
</protein>